<name>A0AAN8ZT36_HALRR</name>
<reference evidence="1 2" key="1">
    <citation type="submission" date="2023-11" db="EMBL/GenBank/DDBJ databases">
        <title>Halocaridina rubra genome assembly.</title>
        <authorList>
            <person name="Smith C."/>
        </authorList>
    </citation>
    <scope>NUCLEOTIDE SEQUENCE [LARGE SCALE GENOMIC DNA]</scope>
    <source>
        <strain evidence="1">EP-1</strain>
        <tissue evidence="1">Whole</tissue>
    </source>
</reference>
<dbReference type="AlphaFoldDB" id="A0AAN8ZT36"/>
<keyword evidence="2" id="KW-1185">Reference proteome</keyword>
<sequence length="104" mass="11507">MGRSSSTPGLVESTGRVPLEEMWLPPLLKPPPYPSTPGYSPSTSPGARTLFWLSGSFTLAASLFNFMGRGILSLTNFSLGVSKYFKTWAFEIDIYKGYWTGFKQ</sequence>
<accession>A0AAN8ZT36</accession>
<comment type="caution">
    <text evidence="1">The sequence shown here is derived from an EMBL/GenBank/DDBJ whole genome shotgun (WGS) entry which is preliminary data.</text>
</comment>
<organism evidence="1 2">
    <name type="scientific">Halocaridina rubra</name>
    <name type="common">Hawaiian red shrimp</name>
    <dbReference type="NCBI Taxonomy" id="373956"/>
    <lineage>
        <taxon>Eukaryota</taxon>
        <taxon>Metazoa</taxon>
        <taxon>Ecdysozoa</taxon>
        <taxon>Arthropoda</taxon>
        <taxon>Crustacea</taxon>
        <taxon>Multicrustacea</taxon>
        <taxon>Malacostraca</taxon>
        <taxon>Eumalacostraca</taxon>
        <taxon>Eucarida</taxon>
        <taxon>Decapoda</taxon>
        <taxon>Pleocyemata</taxon>
        <taxon>Caridea</taxon>
        <taxon>Atyoidea</taxon>
        <taxon>Atyidae</taxon>
        <taxon>Halocaridina</taxon>
    </lineage>
</organism>
<evidence type="ECO:0000313" key="2">
    <source>
        <dbReference type="Proteomes" id="UP001381693"/>
    </source>
</evidence>
<evidence type="ECO:0000313" key="1">
    <source>
        <dbReference type="EMBL" id="KAK7067446.1"/>
    </source>
</evidence>
<gene>
    <name evidence="1" type="ORF">SK128_011420</name>
</gene>
<protein>
    <submittedName>
        <fullName evidence="1">Uncharacterized protein</fullName>
    </submittedName>
</protein>
<dbReference type="EMBL" id="JAXCGZ010018311">
    <property type="protein sequence ID" value="KAK7067446.1"/>
    <property type="molecule type" value="Genomic_DNA"/>
</dbReference>
<dbReference type="Proteomes" id="UP001381693">
    <property type="component" value="Unassembled WGS sequence"/>
</dbReference>
<proteinExistence type="predicted"/>